<comment type="similarity">
    <text evidence="2">Belongs to the EamA transporter family.</text>
</comment>
<feature type="transmembrane region" description="Helical" evidence="8">
    <location>
        <begin position="109"/>
        <end position="126"/>
    </location>
</feature>
<evidence type="ECO:0000256" key="5">
    <source>
        <dbReference type="ARBA" id="ARBA00022692"/>
    </source>
</evidence>
<dbReference type="NCBIfam" id="TIGR00688">
    <property type="entry name" value="rarD"/>
    <property type="match status" value="1"/>
</dbReference>
<organism evidence="11 13">
    <name type="scientific">Clostridium formicaceticum</name>
    <dbReference type="NCBI Taxonomy" id="1497"/>
    <lineage>
        <taxon>Bacteria</taxon>
        <taxon>Bacillati</taxon>
        <taxon>Bacillota</taxon>
        <taxon>Clostridia</taxon>
        <taxon>Eubacteriales</taxon>
        <taxon>Clostridiaceae</taxon>
        <taxon>Clostridium</taxon>
    </lineage>
</organism>
<dbReference type="GO" id="GO:0005886">
    <property type="term" value="C:plasma membrane"/>
    <property type="evidence" value="ECO:0007669"/>
    <property type="project" value="UniProtKB-SubCell"/>
</dbReference>
<evidence type="ECO:0000256" key="1">
    <source>
        <dbReference type="ARBA" id="ARBA00004651"/>
    </source>
</evidence>
<evidence type="ECO:0000313" key="13">
    <source>
        <dbReference type="Proteomes" id="UP000192478"/>
    </source>
</evidence>
<keyword evidence="3" id="KW-0813">Transport</keyword>
<comment type="subcellular location">
    <subcellularLocation>
        <location evidence="1">Cell membrane</location>
        <topology evidence="1">Multi-pass membrane protein</topology>
    </subcellularLocation>
</comment>
<evidence type="ECO:0000256" key="4">
    <source>
        <dbReference type="ARBA" id="ARBA00022475"/>
    </source>
</evidence>
<protein>
    <submittedName>
        <fullName evidence="10 11">Transporter</fullName>
    </submittedName>
</protein>
<proteinExistence type="inferred from homology"/>
<evidence type="ECO:0000259" key="9">
    <source>
        <dbReference type="Pfam" id="PF00892"/>
    </source>
</evidence>
<name>A0AAC9RQG5_9CLOT</name>
<feature type="domain" description="EamA" evidence="9">
    <location>
        <begin position="13"/>
        <end position="149"/>
    </location>
</feature>
<evidence type="ECO:0000313" key="11">
    <source>
        <dbReference type="EMBL" id="ARE89732.1"/>
    </source>
</evidence>
<evidence type="ECO:0000256" key="6">
    <source>
        <dbReference type="ARBA" id="ARBA00022989"/>
    </source>
</evidence>
<dbReference type="PANTHER" id="PTHR22911:SF137">
    <property type="entry name" value="SOLUTE CARRIER FAMILY 35 MEMBER G2-RELATED"/>
    <property type="match status" value="1"/>
</dbReference>
<keyword evidence="6 8" id="KW-1133">Transmembrane helix</keyword>
<accession>A0AAC9RQG5</accession>
<feature type="transmembrane region" description="Helical" evidence="8">
    <location>
        <begin position="246"/>
        <end position="267"/>
    </location>
</feature>
<feature type="transmembrane region" description="Helical" evidence="8">
    <location>
        <begin position="12"/>
        <end position="32"/>
    </location>
</feature>
<evidence type="ECO:0000256" key="2">
    <source>
        <dbReference type="ARBA" id="ARBA00007362"/>
    </source>
</evidence>
<dbReference type="AlphaFoldDB" id="A0AAC9RQG5"/>
<evidence type="ECO:0000256" key="7">
    <source>
        <dbReference type="ARBA" id="ARBA00023136"/>
    </source>
</evidence>
<dbReference type="PANTHER" id="PTHR22911">
    <property type="entry name" value="ACYL-MALONYL CONDENSING ENZYME-RELATED"/>
    <property type="match status" value="1"/>
</dbReference>
<keyword evidence="5 8" id="KW-0812">Transmembrane</keyword>
<feature type="transmembrane region" description="Helical" evidence="8">
    <location>
        <begin position="213"/>
        <end position="234"/>
    </location>
</feature>
<evidence type="ECO:0000256" key="8">
    <source>
        <dbReference type="SAM" id="Phobius"/>
    </source>
</evidence>
<reference evidence="10 12" key="1">
    <citation type="submission" date="2016-10" db="EMBL/GenBank/DDBJ databases">
        <title>Complete Genome Sequence of Acetogen Clostridium formicoaceticum ATCC 27076.</title>
        <authorList>
            <person name="Bao T."/>
            <person name="Cheng C."/>
            <person name="Zhao J."/>
            <person name="Yang S.-T."/>
            <person name="Wang J."/>
            <person name="Wang M."/>
        </authorList>
    </citation>
    <scope>NUCLEOTIDE SEQUENCE [LARGE SCALE GENOMIC DNA]</scope>
    <source>
        <strain evidence="10 12">ATCC 27076</strain>
    </source>
</reference>
<evidence type="ECO:0000313" key="10">
    <source>
        <dbReference type="EMBL" id="AOY75293.1"/>
    </source>
</evidence>
<dbReference type="Proteomes" id="UP000192478">
    <property type="component" value="Chromosome"/>
</dbReference>
<gene>
    <name evidence="10" type="ORF">BJL90_04855</name>
    <name evidence="11" type="ORF">CLFO_42130</name>
</gene>
<feature type="transmembrane region" description="Helical" evidence="8">
    <location>
        <begin position="44"/>
        <end position="61"/>
    </location>
</feature>
<dbReference type="RefSeq" id="WP_070964798.1">
    <property type="nucleotide sequence ID" value="NZ_CP017603.1"/>
</dbReference>
<reference evidence="11 13" key="2">
    <citation type="submission" date="2017-03" db="EMBL/GenBank/DDBJ databases">
        <title>Complete sequence of Clostridium formicaceticum DSM 92.</title>
        <authorList>
            <person name="Poehlein A."/>
            <person name="Karl M."/>
            <person name="Bengelsdorf F.R."/>
            <person name="Duerre P."/>
            <person name="Daniel R."/>
        </authorList>
    </citation>
    <scope>NUCLEOTIDE SEQUENCE [LARGE SCALE GENOMIC DNA]</scope>
    <source>
        <strain evidence="11 13">DSM 92</strain>
    </source>
</reference>
<feature type="transmembrane region" description="Helical" evidence="8">
    <location>
        <begin position="77"/>
        <end position="97"/>
    </location>
</feature>
<dbReference type="SUPFAM" id="SSF103481">
    <property type="entry name" value="Multidrug resistance efflux transporter EmrE"/>
    <property type="match status" value="2"/>
</dbReference>
<feature type="transmembrane region" description="Helical" evidence="8">
    <location>
        <begin position="273"/>
        <end position="290"/>
    </location>
</feature>
<dbReference type="EMBL" id="CP020559">
    <property type="protein sequence ID" value="ARE89732.1"/>
    <property type="molecule type" value="Genomic_DNA"/>
</dbReference>
<feature type="transmembrane region" description="Helical" evidence="8">
    <location>
        <begin position="184"/>
        <end position="201"/>
    </location>
</feature>
<dbReference type="InterPro" id="IPR004626">
    <property type="entry name" value="RarD"/>
</dbReference>
<keyword evidence="7 8" id="KW-0472">Membrane</keyword>
<feature type="transmembrane region" description="Helical" evidence="8">
    <location>
        <begin position="133"/>
        <end position="150"/>
    </location>
</feature>
<dbReference type="InterPro" id="IPR000620">
    <property type="entry name" value="EamA_dom"/>
</dbReference>
<dbReference type="KEGG" id="cfm:BJL90_04855"/>
<keyword evidence="4" id="KW-1003">Cell membrane</keyword>
<evidence type="ECO:0000313" key="12">
    <source>
        <dbReference type="Proteomes" id="UP000177894"/>
    </source>
</evidence>
<dbReference type="InterPro" id="IPR037185">
    <property type="entry name" value="EmrE-like"/>
</dbReference>
<dbReference type="Pfam" id="PF00892">
    <property type="entry name" value="EamA"/>
    <property type="match status" value="2"/>
</dbReference>
<feature type="domain" description="EamA" evidence="9">
    <location>
        <begin position="160"/>
        <end position="289"/>
    </location>
</feature>
<keyword evidence="12" id="KW-1185">Reference proteome</keyword>
<sequence length="306" mass="34119">MESKQITGNTRFMGMLLAFGAVVLWGLLPLYWKLLKEIPADEILAHRVFWSCAFLFCILAYQKKLSDIKKVAENKKNLLIVAVGAVTISINWGLYIWSVNSDYLVEASMGYYINPLVVVTLATVVLKEKLNKWQAVSIMAAAVGVVILTIQYGQVPWVSLMLAISFALYGLCKKLAKADSLTGLMLETLLLMPIALGYILFKEYHGIGSLRVVPFNTLMILFLAGVATATPLMMFGEAAKRIPLSVMGFFQYVTPTISLILGVFLYHEEFTRTHFISFGFIWAGLLLFSLSQIAGMKKLQPEELHS</sequence>
<dbReference type="EMBL" id="CP017603">
    <property type="protein sequence ID" value="AOY75293.1"/>
    <property type="molecule type" value="Genomic_DNA"/>
</dbReference>
<evidence type="ECO:0000256" key="3">
    <source>
        <dbReference type="ARBA" id="ARBA00022448"/>
    </source>
</evidence>
<dbReference type="Proteomes" id="UP000177894">
    <property type="component" value="Chromosome"/>
</dbReference>